<reference evidence="2 3" key="1">
    <citation type="journal article" date="2015" name="BMC Genomics">
        <title>Comparative genomics of Fructobacillus spp. and Leuconostoc spp. reveals niche-specific evolution of Fructobacillus spp.</title>
        <authorList>
            <person name="Endo A."/>
            <person name="Tanizawa Y."/>
            <person name="Tanaka N."/>
            <person name="Maeno S."/>
            <person name="Kumar H."/>
            <person name="Shiwa Y."/>
            <person name="Okada S."/>
            <person name="Yoshikawa H."/>
            <person name="Dicks L."/>
            <person name="Nakagawa J."/>
            <person name="Arita M."/>
        </authorList>
    </citation>
    <scope>NUCLEOTIDE SEQUENCE [LARGE SCALE GENOMIC DNA]</scope>
    <source>
        <strain evidence="2 3">JCM 12225</strain>
    </source>
</reference>
<keyword evidence="1" id="KW-0812">Transmembrane</keyword>
<keyword evidence="3" id="KW-1185">Reference proteome</keyword>
<organism evidence="2 3">
    <name type="scientific">Fructobacillus ficulneus</name>
    <dbReference type="NCBI Taxonomy" id="157463"/>
    <lineage>
        <taxon>Bacteria</taxon>
        <taxon>Bacillati</taxon>
        <taxon>Bacillota</taxon>
        <taxon>Bacilli</taxon>
        <taxon>Lactobacillales</taxon>
        <taxon>Lactobacillaceae</taxon>
        <taxon>Fructobacillus</taxon>
    </lineage>
</organism>
<evidence type="ECO:0000313" key="3">
    <source>
        <dbReference type="Proteomes" id="UP000253891"/>
    </source>
</evidence>
<accession>A0A0K8MHN7</accession>
<keyword evidence="1" id="KW-1133">Transmembrane helix</keyword>
<sequence length="73" mass="8744">MKSKIFQFMTVYPRIFAIITVTVINLLYFLIIRLAEPNQSRVLWLNNFLMNVGSFAVLMALSWCWTKYRNHKK</sequence>
<feature type="transmembrane region" description="Helical" evidence="1">
    <location>
        <begin position="44"/>
        <end position="65"/>
    </location>
</feature>
<keyword evidence="1" id="KW-0472">Membrane</keyword>
<gene>
    <name evidence="2" type="ORF">FFIC_280710</name>
</gene>
<dbReference type="EMBL" id="DF968005">
    <property type="protein sequence ID" value="GAP00066.1"/>
    <property type="molecule type" value="Genomic_DNA"/>
</dbReference>
<dbReference type="Proteomes" id="UP000253891">
    <property type="component" value="Unassembled WGS sequence"/>
</dbReference>
<evidence type="ECO:0000256" key="1">
    <source>
        <dbReference type="SAM" id="Phobius"/>
    </source>
</evidence>
<evidence type="ECO:0000313" key="2">
    <source>
        <dbReference type="EMBL" id="GAP00066.1"/>
    </source>
</evidence>
<feature type="transmembrane region" description="Helical" evidence="1">
    <location>
        <begin position="12"/>
        <end position="32"/>
    </location>
</feature>
<protein>
    <submittedName>
        <fullName evidence="2">Uncharacterized protein</fullName>
    </submittedName>
</protein>
<dbReference type="AlphaFoldDB" id="A0A0K8MHN7"/>
<name>A0A0K8MHN7_9LACO</name>
<proteinExistence type="predicted"/>